<evidence type="ECO:0000256" key="2">
    <source>
        <dbReference type="ARBA" id="ARBA00023242"/>
    </source>
</evidence>
<dbReference type="CDD" id="cd00067">
    <property type="entry name" value="GAL4"/>
    <property type="match status" value="1"/>
</dbReference>
<dbReference type="Pfam" id="PF00172">
    <property type="entry name" value="Zn_clus"/>
    <property type="match status" value="1"/>
</dbReference>
<dbReference type="InterPro" id="IPR036864">
    <property type="entry name" value="Zn2-C6_fun-type_DNA-bd_sf"/>
</dbReference>
<dbReference type="InterPro" id="IPR001138">
    <property type="entry name" value="Zn2Cys6_DnaBD"/>
</dbReference>
<dbReference type="InterPro" id="IPR050987">
    <property type="entry name" value="AtrR-like"/>
</dbReference>
<dbReference type="PROSITE" id="PS00463">
    <property type="entry name" value="ZN2_CY6_FUNGAL_1"/>
    <property type="match status" value="1"/>
</dbReference>
<gene>
    <name evidence="5" type="ORF">B0J12DRAFT_59227</name>
</gene>
<dbReference type="Pfam" id="PF04082">
    <property type="entry name" value="Fungal_trans"/>
    <property type="match status" value="1"/>
</dbReference>
<feature type="compositionally biased region" description="Low complexity" evidence="3">
    <location>
        <begin position="636"/>
        <end position="645"/>
    </location>
</feature>
<dbReference type="SUPFAM" id="SSF57701">
    <property type="entry name" value="Zn2/Cys6 DNA-binding domain"/>
    <property type="match status" value="1"/>
</dbReference>
<feature type="region of interest" description="Disordered" evidence="3">
    <location>
        <begin position="1"/>
        <end position="21"/>
    </location>
</feature>
<keyword evidence="2" id="KW-0539">Nucleus</keyword>
<dbReference type="Gene3D" id="4.10.240.10">
    <property type="entry name" value="Zn(2)-C6 fungal-type DNA-binding domain"/>
    <property type="match status" value="1"/>
</dbReference>
<dbReference type="PANTHER" id="PTHR46910:SF25">
    <property type="entry name" value="ABC-TRANSPORTER-REGULATING TRANSCRIPTION FACTOR"/>
    <property type="match status" value="1"/>
</dbReference>
<evidence type="ECO:0000259" key="4">
    <source>
        <dbReference type="PROSITE" id="PS50048"/>
    </source>
</evidence>
<proteinExistence type="predicted"/>
<name>A0ABQ8FQ45_9PEZI</name>
<feature type="compositionally biased region" description="Low complexity" evidence="3">
    <location>
        <begin position="1"/>
        <end position="18"/>
    </location>
</feature>
<dbReference type="EMBL" id="JAGTJR010000101">
    <property type="protein sequence ID" value="KAH7010918.1"/>
    <property type="molecule type" value="Genomic_DNA"/>
</dbReference>
<dbReference type="InterPro" id="IPR007219">
    <property type="entry name" value="XnlR_reg_dom"/>
</dbReference>
<accession>A0ABQ8FQ45</accession>
<evidence type="ECO:0000313" key="6">
    <source>
        <dbReference type="Proteomes" id="UP000774617"/>
    </source>
</evidence>
<feature type="domain" description="Zn(2)-C6 fungal-type" evidence="4">
    <location>
        <begin position="18"/>
        <end position="48"/>
    </location>
</feature>
<feature type="region of interest" description="Disordered" evidence="3">
    <location>
        <begin position="626"/>
        <end position="702"/>
    </location>
</feature>
<organism evidence="5 6">
    <name type="scientific">Macrophomina phaseolina</name>
    <dbReference type="NCBI Taxonomy" id="35725"/>
    <lineage>
        <taxon>Eukaryota</taxon>
        <taxon>Fungi</taxon>
        <taxon>Dikarya</taxon>
        <taxon>Ascomycota</taxon>
        <taxon>Pezizomycotina</taxon>
        <taxon>Dothideomycetes</taxon>
        <taxon>Dothideomycetes incertae sedis</taxon>
        <taxon>Botryosphaeriales</taxon>
        <taxon>Botryosphaeriaceae</taxon>
        <taxon>Macrophomina</taxon>
    </lineage>
</organism>
<dbReference type="Proteomes" id="UP000774617">
    <property type="component" value="Unassembled WGS sequence"/>
</dbReference>
<dbReference type="SMART" id="SM00066">
    <property type="entry name" value="GAL4"/>
    <property type="match status" value="1"/>
</dbReference>
<keyword evidence="6" id="KW-1185">Reference proteome</keyword>
<evidence type="ECO:0000313" key="5">
    <source>
        <dbReference type="EMBL" id="KAH7010918.1"/>
    </source>
</evidence>
<dbReference type="CDD" id="cd12148">
    <property type="entry name" value="fungal_TF_MHR"/>
    <property type="match status" value="1"/>
</dbReference>
<comment type="caution">
    <text evidence="5">The sequence shown here is derived from an EMBL/GenBank/DDBJ whole genome shotgun (WGS) entry which is preliminary data.</text>
</comment>
<keyword evidence="1" id="KW-0479">Metal-binding</keyword>
<dbReference type="PANTHER" id="PTHR46910">
    <property type="entry name" value="TRANSCRIPTION FACTOR PDR1"/>
    <property type="match status" value="1"/>
</dbReference>
<reference evidence="5 6" key="1">
    <citation type="journal article" date="2021" name="Nat. Commun.">
        <title>Genetic determinants of endophytism in the Arabidopsis root mycobiome.</title>
        <authorList>
            <person name="Mesny F."/>
            <person name="Miyauchi S."/>
            <person name="Thiergart T."/>
            <person name="Pickel B."/>
            <person name="Atanasova L."/>
            <person name="Karlsson M."/>
            <person name="Huettel B."/>
            <person name="Barry K.W."/>
            <person name="Haridas S."/>
            <person name="Chen C."/>
            <person name="Bauer D."/>
            <person name="Andreopoulos W."/>
            <person name="Pangilinan J."/>
            <person name="LaButti K."/>
            <person name="Riley R."/>
            <person name="Lipzen A."/>
            <person name="Clum A."/>
            <person name="Drula E."/>
            <person name="Henrissat B."/>
            <person name="Kohler A."/>
            <person name="Grigoriev I.V."/>
            <person name="Martin F.M."/>
            <person name="Hacquard S."/>
        </authorList>
    </citation>
    <scope>NUCLEOTIDE SEQUENCE [LARGE SCALE GENOMIC DNA]</scope>
    <source>
        <strain evidence="5 6">MPI-SDFR-AT-0080</strain>
    </source>
</reference>
<evidence type="ECO:0000256" key="3">
    <source>
        <dbReference type="SAM" id="MobiDB-lite"/>
    </source>
</evidence>
<evidence type="ECO:0000256" key="1">
    <source>
        <dbReference type="ARBA" id="ARBA00022723"/>
    </source>
</evidence>
<dbReference type="PROSITE" id="PS50048">
    <property type="entry name" value="ZN2_CY6_FUNGAL_2"/>
    <property type="match status" value="1"/>
</dbReference>
<sequence length="796" mass="88010">MAETAEAAEAPPAGTGPACDQCRSRKVRCDRRRPECSNCIKAGACCDFSAQNRRPNPTKQLLSDVSQVTARLDSIEAAIAGFQRDFKSFAGRPPPLAPAPPSPSTLDIRHLLDRRRSADGTELDPASAAADISAAPIHHGDDGCGGEQFYGPTAPLSLFKAAHERLSDALQPGHGPRPLLNALANSPAALDALRAKNDAFPFLEERHTHWPRGDTEPVAVPPRTFLDACIDVFLDEVNVYMPVFDPARLREVMDAHYAEPEQPGDTREAWNLCFNNIILLAMCLSSRLNRNRRVASQGMEHDILQFFLRNASRCLLDLDRFSTQSLANLQALTTLALVVREYHEGHVFAKLLPRICQLARNMGLQQSHAYGGLDDSTAVNSERKNLFWTLYRLDKQRCIMSGQPCDLYLFDSDIRYGGCSGVALAMQPYTVASIYVMSLWEDIYLSLYSPRAVRRGHAYRNEQARSHDASLQSWYTQNKELLESSSVDDPSPAVFFRYELKYCFHVGKILVNRSGSGAADKHRCIENAKAALQIIEEVWKLGSTPSAVALLGRLFRCYPMVAFTELCCNILENPDTSDASLLTSTFQVLDTLVHPHFPRVYYARLKTGMAWCLDVVELMQGALQNLTPGRDGGSSSGSSGSPSDSIGHTRPTSPSDCIDFSSGKRKAGTIQRVNDYGSGNSDQPHAVRRKTSRTSEAQQHWSPTVLHSSVFKDLMAAVNCIPMRPAQSSQSMNDAGLLLGIGGLEDYNGPSTVAKSPFDVSEMPDKDFAWDNLWSMDVSRLEDYDQLPQDWDYTFS</sequence>
<protein>
    <recommendedName>
        <fullName evidence="4">Zn(2)-C6 fungal-type domain-containing protein</fullName>
    </recommendedName>
</protein>